<dbReference type="EnsemblMetazoa" id="GPPI038953-RA">
    <property type="protein sequence ID" value="GPPI038953-PA"/>
    <property type="gene ID" value="GPPI038953"/>
</dbReference>
<dbReference type="VEuPathDB" id="VectorBase:GPPI038953"/>
<reference evidence="2" key="1">
    <citation type="submission" date="2015-01" db="EMBL/GenBank/DDBJ databases">
        <authorList>
            <person name="Aksoy S."/>
            <person name="Warren W."/>
            <person name="Wilson R.K."/>
        </authorList>
    </citation>
    <scope>NUCLEOTIDE SEQUENCE [LARGE SCALE GENOMIC DNA]</scope>
    <source>
        <strain evidence="2">IAEA</strain>
    </source>
</reference>
<dbReference type="Proteomes" id="UP000092460">
    <property type="component" value="Unassembled WGS sequence"/>
</dbReference>
<keyword evidence="2" id="KW-1185">Reference proteome</keyword>
<protein>
    <submittedName>
        <fullName evidence="1">Uncharacterized protein</fullName>
    </submittedName>
</protein>
<name>A0A1B0BS75_9MUSC</name>
<evidence type="ECO:0000313" key="1">
    <source>
        <dbReference type="EnsemblMetazoa" id="GPPI038953-PA"/>
    </source>
</evidence>
<proteinExistence type="predicted"/>
<dbReference type="InterPro" id="IPR031974">
    <property type="entry name" value="PDCD7"/>
</dbReference>
<evidence type="ECO:0000313" key="2">
    <source>
        <dbReference type="Proteomes" id="UP000092460"/>
    </source>
</evidence>
<dbReference type="STRING" id="67801.A0A1B0BS75"/>
<sequence>MSSKIVNVSEVKKKLKSVIENLKYLESNKEDAENFLPIQQKIFCMLNEVEALPLKAIKSRIEKRKKRRQKIKLKKKKIKLINIELARTAKPISSHNQEATLNEIEKHLTTKRSYQQLKTIYEGQRFLKIFKLLENLHLSRGQSAEETKRFAQKFQRLITVWKTIILEKQNCNETLENQWNTTLFGSPSSNHHHLDLENFLRRRTIWDSFISSKGSSIPPGWVLPPHHANSEWSAHLCSSYP</sequence>
<accession>A0A1B0BS75</accession>
<reference evidence="1" key="2">
    <citation type="submission" date="2020-05" db="UniProtKB">
        <authorList>
            <consortium name="EnsemblMetazoa"/>
        </authorList>
    </citation>
    <scope>IDENTIFICATION</scope>
    <source>
        <strain evidence="1">IAEA</strain>
    </source>
</reference>
<dbReference type="Pfam" id="PF16021">
    <property type="entry name" value="PDCD7"/>
    <property type="match status" value="1"/>
</dbReference>
<organism evidence="1 2">
    <name type="scientific">Glossina palpalis gambiensis</name>
    <dbReference type="NCBI Taxonomy" id="67801"/>
    <lineage>
        <taxon>Eukaryota</taxon>
        <taxon>Metazoa</taxon>
        <taxon>Ecdysozoa</taxon>
        <taxon>Arthropoda</taxon>
        <taxon>Hexapoda</taxon>
        <taxon>Insecta</taxon>
        <taxon>Pterygota</taxon>
        <taxon>Neoptera</taxon>
        <taxon>Endopterygota</taxon>
        <taxon>Diptera</taxon>
        <taxon>Brachycera</taxon>
        <taxon>Muscomorpha</taxon>
        <taxon>Hippoboscoidea</taxon>
        <taxon>Glossinidae</taxon>
        <taxon>Glossina</taxon>
    </lineage>
</organism>
<dbReference type="AlphaFoldDB" id="A0A1B0BS75"/>
<dbReference type="EMBL" id="JXJN01019540">
    <property type="status" value="NOT_ANNOTATED_CDS"/>
    <property type="molecule type" value="Genomic_DNA"/>
</dbReference>